<organism evidence="12 13">
    <name type="scientific">Geothermobacter hydrogeniphilus</name>
    <dbReference type="NCBI Taxonomy" id="1969733"/>
    <lineage>
        <taxon>Bacteria</taxon>
        <taxon>Pseudomonadati</taxon>
        <taxon>Thermodesulfobacteriota</taxon>
        <taxon>Desulfuromonadia</taxon>
        <taxon>Desulfuromonadales</taxon>
        <taxon>Geothermobacteraceae</taxon>
        <taxon>Geothermobacter</taxon>
    </lineage>
</organism>
<dbReference type="InterPro" id="IPR003593">
    <property type="entry name" value="AAA+_ATPase"/>
</dbReference>
<evidence type="ECO:0000256" key="8">
    <source>
        <dbReference type="ARBA" id="ARBA00029500"/>
    </source>
</evidence>
<dbReference type="SUPFAM" id="SSF55021">
    <property type="entry name" value="ACT-like"/>
    <property type="match status" value="1"/>
</dbReference>
<dbReference type="Pfam" id="PF18024">
    <property type="entry name" value="HTH_50"/>
    <property type="match status" value="1"/>
</dbReference>
<proteinExistence type="predicted"/>
<dbReference type="Proteomes" id="UP000193136">
    <property type="component" value="Unassembled WGS sequence"/>
</dbReference>
<comment type="caution">
    <text evidence="12">The sequence shown here is derived from an EMBL/GenBank/DDBJ whole genome shotgun (WGS) entry which is preliminary data.</text>
</comment>
<feature type="domain" description="Sigma-54 factor interaction" evidence="9">
    <location>
        <begin position="213"/>
        <end position="442"/>
    </location>
</feature>
<dbReference type="RefSeq" id="WP_085011414.1">
    <property type="nucleotide sequence ID" value="NZ_NAAD01000020.1"/>
</dbReference>
<evidence type="ECO:0000256" key="6">
    <source>
        <dbReference type="ARBA" id="ARBA00023159"/>
    </source>
</evidence>
<dbReference type="PROSITE" id="PS50045">
    <property type="entry name" value="SIGMA54_INTERACT_4"/>
    <property type="match status" value="1"/>
</dbReference>
<dbReference type="Pfam" id="PF25601">
    <property type="entry name" value="AAA_lid_14"/>
    <property type="match status" value="1"/>
</dbReference>
<evidence type="ECO:0000313" key="12">
    <source>
        <dbReference type="EMBL" id="ORJ57415.1"/>
    </source>
</evidence>
<gene>
    <name evidence="12" type="ORF">B5V00_13865</name>
</gene>
<evidence type="ECO:0000256" key="5">
    <source>
        <dbReference type="ARBA" id="ARBA00023125"/>
    </source>
</evidence>
<dbReference type="InterPro" id="IPR035965">
    <property type="entry name" value="PAS-like_dom_sf"/>
</dbReference>
<dbReference type="InterPro" id="IPR027417">
    <property type="entry name" value="P-loop_NTPase"/>
</dbReference>
<dbReference type="CDD" id="cd00130">
    <property type="entry name" value="PAS"/>
    <property type="match status" value="1"/>
</dbReference>
<dbReference type="Gene3D" id="1.10.10.60">
    <property type="entry name" value="Homeodomain-like"/>
    <property type="match status" value="1"/>
</dbReference>
<evidence type="ECO:0000259" key="11">
    <source>
        <dbReference type="PROSITE" id="PS51671"/>
    </source>
</evidence>
<evidence type="ECO:0000256" key="3">
    <source>
        <dbReference type="ARBA" id="ARBA00022840"/>
    </source>
</evidence>
<dbReference type="PROSITE" id="PS51671">
    <property type="entry name" value="ACT"/>
    <property type="match status" value="1"/>
</dbReference>
<dbReference type="InterPro" id="IPR058031">
    <property type="entry name" value="AAA_lid_NorR"/>
</dbReference>
<feature type="domain" description="ACT" evidence="11">
    <location>
        <begin position="6"/>
        <end position="80"/>
    </location>
</feature>
<dbReference type="PANTHER" id="PTHR32071">
    <property type="entry name" value="TRANSCRIPTIONAL REGULATORY PROTEIN"/>
    <property type="match status" value="1"/>
</dbReference>
<dbReference type="Pfam" id="PF00158">
    <property type="entry name" value="Sigma54_activat"/>
    <property type="match status" value="1"/>
</dbReference>
<dbReference type="Gene3D" id="3.40.50.300">
    <property type="entry name" value="P-loop containing nucleotide triphosphate hydrolases"/>
    <property type="match status" value="1"/>
</dbReference>
<keyword evidence="1" id="KW-0547">Nucleotide-binding</keyword>
<keyword evidence="3" id="KW-0067">ATP-binding</keyword>
<evidence type="ECO:0000256" key="1">
    <source>
        <dbReference type="ARBA" id="ARBA00022741"/>
    </source>
</evidence>
<dbReference type="Pfam" id="PF00989">
    <property type="entry name" value="PAS"/>
    <property type="match status" value="1"/>
</dbReference>
<dbReference type="FunFam" id="3.40.50.300:FF:000006">
    <property type="entry name" value="DNA-binding transcriptional regulator NtrC"/>
    <property type="match status" value="1"/>
</dbReference>
<dbReference type="PANTHER" id="PTHR32071:SF117">
    <property type="entry name" value="PTS-DEPENDENT DIHYDROXYACETONE KINASE OPERON REGULATORY PROTEIN-RELATED"/>
    <property type="match status" value="1"/>
</dbReference>
<dbReference type="InterPro" id="IPR013767">
    <property type="entry name" value="PAS_fold"/>
</dbReference>
<evidence type="ECO:0000256" key="7">
    <source>
        <dbReference type="ARBA" id="ARBA00023163"/>
    </source>
</evidence>
<dbReference type="InterPro" id="IPR002912">
    <property type="entry name" value="ACT_dom"/>
</dbReference>
<keyword evidence="7" id="KW-0804">Transcription</keyword>
<dbReference type="InterPro" id="IPR025944">
    <property type="entry name" value="Sigma_54_int_dom_CS"/>
</dbReference>
<dbReference type="GO" id="GO:0006355">
    <property type="term" value="P:regulation of DNA-templated transcription"/>
    <property type="evidence" value="ECO:0007669"/>
    <property type="project" value="InterPro"/>
</dbReference>
<feature type="domain" description="PAS" evidence="10">
    <location>
        <begin position="86"/>
        <end position="140"/>
    </location>
</feature>
<evidence type="ECO:0000256" key="4">
    <source>
        <dbReference type="ARBA" id="ARBA00023015"/>
    </source>
</evidence>
<dbReference type="SUPFAM" id="SSF55785">
    <property type="entry name" value="PYP-like sensor domain (PAS domain)"/>
    <property type="match status" value="1"/>
</dbReference>
<evidence type="ECO:0000259" key="10">
    <source>
        <dbReference type="PROSITE" id="PS50112"/>
    </source>
</evidence>
<accession>A0A1X0XX02</accession>
<dbReference type="InterPro" id="IPR009057">
    <property type="entry name" value="Homeodomain-like_sf"/>
</dbReference>
<dbReference type="Gene3D" id="1.10.8.60">
    <property type="match status" value="1"/>
</dbReference>
<keyword evidence="6" id="KW-0010">Activator</keyword>
<dbReference type="SMART" id="SM00091">
    <property type="entry name" value="PAS"/>
    <property type="match status" value="1"/>
</dbReference>
<dbReference type="GO" id="GO:0005524">
    <property type="term" value="F:ATP binding"/>
    <property type="evidence" value="ECO:0007669"/>
    <property type="project" value="UniProtKB-KW"/>
</dbReference>
<dbReference type="CDD" id="cd00009">
    <property type="entry name" value="AAA"/>
    <property type="match status" value="1"/>
</dbReference>
<keyword evidence="5" id="KW-0238">DNA-binding</keyword>
<dbReference type="SMART" id="SM00382">
    <property type="entry name" value="AAA"/>
    <property type="match status" value="1"/>
</dbReference>
<dbReference type="Gene3D" id="3.30.450.20">
    <property type="entry name" value="PAS domain"/>
    <property type="match status" value="1"/>
</dbReference>
<name>A0A1X0XX02_9BACT</name>
<keyword evidence="2" id="KW-0058">Aromatic hydrocarbons catabolism</keyword>
<evidence type="ECO:0000259" key="9">
    <source>
        <dbReference type="PROSITE" id="PS50045"/>
    </source>
</evidence>
<evidence type="ECO:0000256" key="2">
    <source>
        <dbReference type="ARBA" id="ARBA00022797"/>
    </source>
</evidence>
<keyword evidence="4" id="KW-0805">Transcription regulation</keyword>
<dbReference type="InterPro" id="IPR002078">
    <property type="entry name" value="Sigma_54_int"/>
</dbReference>
<keyword evidence="13" id="KW-1185">Reference proteome</keyword>
<dbReference type="InterPro" id="IPR000014">
    <property type="entry name" value="PAS"/>
</dbReference>
<protein>
    <recommendedName>
        <fullName evidence="8">HTH-type transcriptional regulatory protein TyrR</fullName>
    </recommendedName>
</protein>
<dbReference type="InterPro" id="IPR030828">
    <property type="entry name" value="HTH_TyrR"/>
</dbReference>
<dbReference type="EMBL" id="NAAD01000020">
    <property type="protein sequence ID" value="ORJ57415.1"/>
    <property type="molecule type" value="Genomic_DNA"/>
</dbReference>
<dbReference type="SUPFAM" id="SSF46689">
    <property type="entry name" value="Homeodomain-like"/>
    <property type="match status" value="1"/>
</dbReference>
<dbReference type="InterPro" id="IPR045865">
    <property type="entry name" value="ACT-like_dom_sf"/>
</dbReference>
<dbReference type="PROSITE" id="PS00688">
    <property type="entry name" value="SIGMA54_INTERACT_3"/>
    <property type="match status" value="1"/>
</dbReference>
<dbReference type="Gene3D" id="3.30.70.260">
    <property type="match status" value="1"/>
</dbReference>
<dbReference type="STRING" id="1969733.B5V00_13865"/>
<dbReference type="NCBIfam" id="TIGR00229">
    <property type="entry name" value="sensory_box"/>
    <property type="match status" value="1"/>
</dbReference>
<dbReference type="AlphaFoldDB" id="A0A1X0XX02"/>
<dbReference type="OrthoDB" id="9814761at2"/>
<evidence type="ECO:0000313" key="13">
    <source>
        <dbReference type="Proteomes" id="UP000193136"/>
    </source>
</evidence>
<dbReference type="SUPFAM" id="SSF52540">
    <property type="entry name" value="P-loop containing nucleoside triphosphate hydrolases"/>
    <property type="match status" value="1"/>
</dbReference>
<sequence length="532" mass="58955">MTSNIKLKLQVVDRVGVLAEIAAVLAEDDVNVLSMEMEKKDSATFVYLELEPGPHSPAEGRLLEALQSLPVLQSLQLIPTMPQERRERRFQVVLDSVSDGILSVNEEGELTTINRVARKMLGLDEQPLVGRNLRDLALPDTSLLTCLEGRSYQNVKRSLVRGQRRFQYLASGELIRDSKQRIVGAVEVLRDLRDLREAASAVAGEPQVTFSDMVGQSPALRRAIAFAEKIAPTDGVVSIRGESGTGKELFASAIHVASGCTGPFLPVNCAALPETLLESELFGYVGGAFSGAKKEGRAGLFEAARGGTIFLDEIAEMPATLQAKMLRVMQDGKLRRVGSNEEIRVNARVITATNRDLEQLVRQGLFREDLFYRVNLFPLHIPPLRERLEDIPLLAEHFLFQVNSRLGLRARPLTPAAFAKLKGHHWPGNVRELRNVIERAAILSGREEIGAECIRFSFELEGTFSRGDDSLRESLARQVEALERRLIAEALQHARSKRQAALLLGMSHTALLKKLKKYQMETRPTGGTKSFQ</sequence>
<reference evidence="12 13" key="1">
    <citation type="submission" date="2017-03" db="EMBL/GenBank/DDBJ databases">
        <title>Genome sequence of Geothermobacter sp. EPR-M, Deep-Sea Iron Reducer.</title>
        <authorList>
            <person name="Tully B."/>
            <person name="Savalia P."/>
            <person name="Abuyen K."/>
            <person name="Baughan C."/>
            <person name="Romero E."/>
            <person name="Ronkowski C."/>
            <person name="Torres B."/>
            <person name="Tremblay J."/>
            <person name="Trujillo A."/>
            <person name="Tyler M."/>
            <person name="Perez-Rodriguez I."/>
            <person name="Amend J."/>
        </authorList>
    </citation>
    <scope>NUCLEOTIDE SEQUENCE [LARGE SCALE GENOMIC DNA]</scope>
    <source>
        <strain evidence="12 13">EPR-M</strain>
    </source>
</reference>
<dbReference type="GO" id="GO:0003677">
    <property type="term" value="F:DNA binding"/>
    <property type="evidence" value="ECO:0007669"/>
    <property type="project" value="UniProtKB-KW"/>
</dbReference>
<dbReference type="PROSITE" id="PS50112">
    <property type="entry name" value="PAS"/>
    <property type="match status" value="1"/>
</dbReference>